<dbReference type="STRING" id="683960.A0A1E3P7R1"/>
<name>A0A1E3P7R1_WICAA</name>
<dbReference type="PANTHER" id="PTHR14430:SF0">
    <property type="entry name" value="SEC2P DOMAIN-CONTAINING PROTEIN"/>
    <property type="match status" value="1"/>
</dbReference>
<dbReference type="RefSeq" id="XP_019040663.1">
    <property type="nucleotide sequence ID" value="XM_019183295.1"/>
</dbReference>
<feature type="compositionally biased region" description="Basic and acidic residues" evidence="2">
    <location>
        <begin position="527"/>
        <end position="536"/>
    </location>
</feature>
<evidence type="ECO:0000313" key="5">
    <source>
        <dbReference type="Proteomes" id="UP000094112"/>
    </source>
</evidence>
<dbReference type="PANTHER" id="PTHR14430">
    <property type="entry name" value="RABIN3-RELATED"/>
    <property type="match status" value="1"/>
</dbReference>
<dbReference type="GO" id="GO:0005934">
    <property type="term" value="C:cellular bud tip"/>
    <property type="evidence" value="ECO:0007669"/>
    <property type="project" value="EnsemblFungi"/>
</dbReference>
<feature type="region of interest" description="Disordered" evidence="2">
    <location>
        <begin position="493"/>
        <end position="644"/>
    </location>
</feature>
<dbReference type="Gene3D" id="6.10.140.910">
    <property type="match status" value="1"/>
</dbReference>
<dbReference type="EMBL" id="KV454209">
    <property type="protein sequence ID" value="ODQ61456.1"/>
    <property type="molecule type" value="Genomic_DNA"/>
</dbReference>
<proteinExistence type="predicted"/>
<feature type="compositionally biased region" description="Acidic residues" evidence="2">
    <location>
        <begin position="624"/>
        <end position="644"/>
    </location>
</feature>
<evidence type="ECO:0000256" key="2">
    <source>
        <dbReference type="SAM" id="MobiDB-lite"/>
    </source>
</evidence>
<dbReference type="OrthoDB" id="1748564at2759"/>
<dbReference type="GO" id="GO:0006914">
    <property type="term" value="P:autophagy"/>
    <property type="evidence" value="ECO:0007669"/>
    <property type="project" value="EnsemblFungi"/>
</dbReference>
<sequence>MSESVADEESKRVSLQVTSLSTQLIELVEKQSKLEEQLFHQKRENEQLKKQNQELVALQENYKSLKSEHDELSKSNHTLEQKLQNETKEKDLAKENVSKLQSEVEDLSESLFEEANKMVSKARQEAYSFEKRNEGLVSQLKEKDMLLENLQTQLRELKNVIQEKDDQSIQDSARNSIDEPRSGNKSEDSPATFPPQIIYSPTINSIRFDLKLFNDFNRFISDLKYIEVIRDTNTKFIKRLVADDVEPALRIDLANGIGWLSKRSLMGAFIDGRVIIEPVSGINETYRINFKNNKTQESDIKSNLYSYPAHSPPVAIDQPCAICGEDRNDILEHSRLYILKVHALKSKEESLSASSGSTPSSPIIAHQYPLCSYCLFRVRSACDLFAFLRSLKTNVWKLDSNTSIRKAWLELSRLRSKLFWSKVGIWDLESNIHQTKIYPGTDDLVYKALENLHSPKATTANTVGASTLNDSFNLDEPKSLSTTYKASPLINEVSTGSIGSDESPENPVVLKENGESQKTKTAAVTPKETKSEQEPKQDEEDDNITNDILNDYSQDEDEEESPVEKTNKGLMIQTDRPQDALLDSEENTPIVGNINKFNDLKTPTNTHGGFDFVPGSENSKPDKDEEQEKPDGTPDETDDEFVDA</sequence>
<dbReference type="Pfam" id="PF25555">
    <property type="entry name" value="RAB3A-like_C"/>
    <property type="match status" value="1"/>
</dbReference>
<dbReference type="CDD" id="cd21044">
    <property type="entry name" value="Rab11BD_RAB3IP_like"/>
    <property type="match status" value="1"/>
</dbReference>
<dbReference type="GO" id="GO:0005085">
    <property type="term" value="F:guanyl-nucleotide exchange factor activity"/>
    <property type="evidence" value="ECO:0007669"/>
    <property type="project" value="EnsemblFungi"/>
</dbReference>
<dbReference type="GeneID" id="30200541"/>
<dbReference type="InterPro" id="IPR040351">
    <property type="entry name" value="RAB3IL/RAB3IP/Sec2"/>
</dbReference>
<reference evidence="4 5" key="1">
    <citation type="journal article" date="2016" name="Proc. Natl. Acad. Sci. U.S.A.">
        <title>Comparative genomics of biotechnologically important yeasts.</title>
        <authorList>
            <person name="Riley R."/>
            <person name="Haridas S."/>
            <person name="Wolfe K.H."/>
            <person name="Lopes M.R."/>
            <person name="Hittinger C.T."/>
            <person name="Goeker M."/>
            <person name="Salamov A.A."/>
            <person name="Wisecaver J.H."/>
            <person name="Long T.M."/>
            <person name="Calvey C.H."/>
            <person name="Aerts A.L."/>
            <person name="Barry K.W."/>
            <person name="Choi C."/>
            <person name="Clum A."/>
            <person name="Coughlan A.Y."/>
            <person name="Deshpande S."/>
            <person name="Douglass A.P."/>
            <person name="Hanson S.J."/>
            <person name="Klenk H.-P."/>
            <person name="LaButti K.M."/>
            <person name="Lapidus A."/>
            <person name="Lindquist E.A."/>
            <person name="Lipzen A.M."/>
            <person name="Meier-Kolthoff J.P."/>
            <person name="Ohm R.A."/>
            <person name="Otillar R.P."/>
            <person name="Pangilinan J.L."/>
            <person name="Peng Y."/>
            <person name="Rokas A."/>
            <person name="Rosa C.A."/>
            <person name="Scheuner C."/>
            <person name="Sibirny A.A."/>
            <person name="Slot J.C."/>
            <person name="Stielow J.B."/>
            <person name="Sun H."/>
            <person name="Kurtzman C.P."/>
            <person name="Blackwell M."/>
            <person name="Grigoriev I.V."/>
            <person name="Jeffries T.W."/>
        </authorList>
    </citation>
    <scope>NUCLEOTIDE SEQUENCE [LARGE SCALE GENOMIC DNA]</scope>
    <source>
        <strain evidence="5">ATCC 58044 / CBS 1984 / NCYC 433 / NRRL Y-366-8</strain>
    </source>
</reference>
<dbReference type="GO" id="GO:0006887">
    <property type="term" value="P:exocytosis"/>
    <property type="evidence" value="ECO:0007669"/>
    <property type="project" value="EnsemblFungi"/>
</dbReference>
<dbReference type="GO" id="GO:0051286">
    <property type="term" value="C:cell tip"/>
    <property type="evidence" value="ECO:0007669"/>
    <property type="project" value="TreeGrafter"/>
</dbReference>
<feature type="region of interest" description="Disordered" evidence="2">
    <location>
        <begin position="162"/>
        <end position="195"/>
    </location>
</feature>
<dbReference type="GO" id="GO:0005935">
    <property type="term" value="C:cellular bud neck"/>
    <property type="evidence" value="ECO:0007669"/>
    <property type="project" value="EnsemblFungi"/>
</dbReference>
<organism evidence="4 5">
    <name type="scientific">Wickerhamomyces anomalus (strain ATCC 58044 / CBS 1984 / NCYC 433 / NRRL Y-366-8)</name>
    <name type="common">Yeast</name>
    <name type="synonym">Hansenula anomala</name>
    <dbReference type="NCBI Taxonomy" id="683960"/>
    <lineage>
        <taxon>Eukaryota</taxon>
        <taxon>Fungi</taxon>
        <taxon>Dikarya</taxon>
        <taxon>Ascomycota</taxon>
        <taxon>Saccharomycotina</taxon>
        <taxon>Saccharomycetes</taxon>
        <taxon>Phaffomycetales</taxon>
        <taxon>Wickerhamomycetaceae</taxon>
        <taxon>Wickerhamomyces</taxon>
    </lineage>
</organism>
<dbReference type="Pfam" id="PF06428">
    <property type="entry name" value="Sec2p"/>
    <property type="match status" value="1"/>
</dbReference>
<dbReference type="InterPro" id="IPR009449">
    <property type="entry name" value="Sec2_N"/>
</dbReference>
<dbReference type="GO" id="GO:0070319">
    <property type="term" value="C:Golgi to plasma membrane transport vesicle"/>
    <property type="evidence" value="ECO:0007669"/>
    <property type="project" value="TreeGrafter"/>
</dbReference>
<dbReference type="GO" id="GO:0005829">
    <property type="term" value="C:cytosol"/>
    <property type="evidence" value="ECO:0007669"/>
    <property type="project" value="EnsemblFungi"/>
</dbReference>
<evidence type="ECO:0000259" key="3">
    <source>
        <dbReference type="Pfam" id="PF06428"/>
    </source>
</evidence>
<dbReference type="AlphaFoldDB" id="A0A1E3P7R1"/>
<accession>A0A1E3P7R1</accession>
<dbReference type="Proteomes" id="UP000094112">
    <property type="component" value="Unassembled WGS sequence"/>
</dbReference>
<protein>
    <recommendedName>
        <fullName evidence="3">GDP/GTP exchange factor Sec2 N-terminal domain-containing protein</fullName>
    </recommendedName>
</protein>
<gene>
    <name evidence="4" type="ORF">WICANDRAFT_62014</name>
</gene>
<feature type="compositionally biased region" description="Basic and acidic residues" evidence="2">
    <location>
        <begin position="176"/>
        <end position="188"/>
    </location>
</feature>
<dbReference type="GO" id="GO:0042802">
    <property type="term" value="F:identical protein binding"/>
    <property type="evidence" value="ECO:0007669"/>
    <property type="project" value="EnsemblFungi"/>
</dbReference>
<dbReference type="GO" id="GO:0070273">
    <property type="term" value="F:phosphatidylinositol-4-phosphate binding"/>
    <property type="evidence" value="ECO:0007669"/>
    <property type="project" value="EnsemblFungi"/>
</dbReference>
<dbReference type="GO" id="GO:0032120">
    <property type="term" value="P:ascospore-type prospore membrane formation"/>
    <property type="evidence" value="ECO:0007669"/>
    <property type="project" value="EnsemblFungi"/>
</dbReference>
<keyword evidence="5" id="KW-1185">Reference proteome</keyword>
<feature type="domain" description="GDP/GTP exchange factor Sec2 N-terminal" evidence="3">
    <location>
        <begin position="31"/>
        <end position="163"/>
    </location>
</feature>
<evidence type="ECO:0000313" key="4">
    <source>
        <dbReference type="EMBL" id="ODQ61456.1"/>
    </source>
</evidence>
<feature type="region of interest" description="Disordered" evidence="2">
    <location>
        <begin position="66"/>
        <end position="97"/>
    </location>
</feature>
<dbReference type="SUPFAM" id="SSF144284">
    <property type="entry name" value="Sec2 N-terminal region"/>
    <property type="match status" value="1"/>
</dbReference>
<evidence type="ECO:0000256" key="1">
    <source>
        <dbReference type="ARBA" id="ARBA00023054"/>
    </source>
</evidence>
<keyword evidence="1" id="KW-0175">Coiled coil</keyword>